<comment type="caution">
    <text evidence="2">The sequence shown here is derived from an EMBL/GenBank/DDBJ whole genome shotgun (WGS) entry which is preliminary data.</text>
</comment>
<proteinExistence type="predicted"/>
<evidence type="ECO:0000313" key="2">
    <source>
        <dbReference type="EMBL" id="MDU0111731.1"/>
    </source>
</evidence>
<reference evidence="2 3" key="1">
    <citation type="submission" date="2023-10" db="EMBL/GenBank/DDBJ databases">
        <title>Psychrosphaera aquimaarina strain SW33 isolated from seawater.</title>
        <authorList>
            <person name="Bayburt H."/>
            <person name="Kim J.M."/>
            <person name="Choi B.J."/>
            <person name="Jeon C.O."/>
        </authorList>
    </citation>
    <scope>NUCLEOTIDE SEQUENCE [LARGE SCALE GENOMIC DNA]</scope>
    <source>
        <strain evidence="2 3">KCTC 52743</strain>
    </source>
</reference>
<dbReference type="Pfam" id="PF11101">
    <property type="entry name" value="DUF2884"/>
    <property type="match status" value="1"/>
</dbReference>
<keyword evidence="1" id="KW-0732">Signal</keyword>
<protein>
    <submittedName>
        <fullName evidence="2">DUF2884 family protein</fullName>
    </submittedName>
</protein>
<dbReference type="Proteomes" id="UP001257914">
    <property type="component" value="Unassembled WGS sequence"/>
</dbReference>
<accession>A0ABU3QWC5</accession>
<name>A0ABU3QWC5_9GAMM</name>
<feature type="chain" id="PRO_5046707778" evidence="1">
    <location>
        <begin position="28"/>
        <end position="253"/>
    </location>
</feature>
<evidence type="ECO:0000256" key="1">
    <source>
        <dbReference type="SAM" id="SignalP"/>
    </source>
</evidence>
<organism evidence="2 3">
    <name type="scientific">Psychrosphaera aquimarina</name>
    <dbReference type="NCBI Taxonomy" id="2044854"/>
    <lineage>
        <taxon>Bacteria</taxon>
        <taxon>Pseudomonadati</taxon>
        <taxon>Pseudomonadota</taxon>
        <taxon>Gammaproteobacteria</taxon>
        <taxon>Alteromonadales</taxon>
        <taxon>Pseudoalteromonadaceae</taxon>
        <taxon>Psychrosphaera</taxon>
    </lineage>
</organism>
<dbReference type="RefSeq" id="WP_216055740.1">
    <property type="nucleotide sequence ID" value="NZ_JAWCUA010000001.1"/>
</dbReference>
<evidence type="ECO:0000313" key="3">
    <source>
        <dbReference type="Proteomes" id="UP001257914"/>
    </source>
</evidence>
<feature type="signal peptide" evidence="1">
    <location>
        <begin position="1"/>
        <end position="27"/>
    </location>
</feature>
<gene>
    <name evidence="2" type="ORF">RT723_01630</name>
</gene>
<keyword evidence="3" id="KW-1185">Reference proteome</keyword>
<dbReference type="EMBL" id="JAWCUA010000001">
    <property type="protein sequence ID" value="MDU0111731.1"/>
    <property type="molecule type" value="Genomic_DNA"/>
</dbReference>
<dbReference type="InterPro" id="IPR021307">
    <property type="entry name" value="DUF2884"/>
</dbReference>
<sequence length="253" mass="28426">MNTLKNKLALPVIASTLLLFNSVSANAHNNECHLSLKNDLSVTPDHIRIIEDDETMVDIYKDRILFIKGEQIQLTDKQQSMINEYSTSIRKAIPEVTEIAIEAVGLAFEGLNAGLGKFVDMEVHEDKFKIIQEKIREKYNSNEGRYSITEGEFNMDIDDGEVDELVNEIVDDMVPTIIGGLISNMGQAIASGDDIDFDNFGENIEREIEAKADLIEVKADAFCNSMKRVDKLEQALVATNPKFVYLDLLEIEH</sequence>